<organism evidence="1 2">
    <name type="scientific">Ficus carica</name>
    <name type="common">Common fig</name>
    <dbReference type="NCBI Taxonomy" id="3494"/>
    <lineage>
        <taxon>Eukaryota</taxon>
        <taxon>Viridiplantae</taxon>
        <taxon>Streptophyta</taxon>
        <taxon>Embryophyta</taxon>
        <taxon>Tracheophyta</taxon>
        <taxon>Spermatophyta</taxon>
        <taxon>Magnoliopsida</taxon>
        <taxon>eudicotyledons</taxon>
        <taxon>Gunneridae</taxon>
        <taxon>Pentapetalae</taxon>
        <taxon>rosids</taxon>
        <taxon>fabids</taxon>
        <taxon>Rosales</taxon>
        <taxon>Moraceae</taxon>
        <taxon>Ficeae</taxon>
        <taxon>Ficus</taxon>
    </lineage>
</organism>
<reference evidence="1" key="1">
    <citation type="submission" date="2023-07" db="EMBL/GenBank/DDBJ databases">
        <title>draft genome sequence of fig (Ficus carica).</title>
        <authorList>
            <person name="Takahashi T."/>
            <person name="Nishimura K."/>
        </authorList>
    </citation>
    <scope>NUCLEOTIDE SEQUENCE</scope>
</reference>
<protein>
    <submittedName>
        <fullName evidence="1">Uncharacterized protein</fullName>
    </submittedName>
</protein>
<keyword evidence="2" id="KW-1185">Reference proteome</keyword>
<accession>A0AA88CTN2</accession>
<name>A0AA88CTN2_FICCA</name>
<dbReference type="Proteomes" id="UP001187192">
    <property type="component" value="Unassembled WGS sequence"/>
</dbReference>
<proteinExistence type="predicted"/>
<gene>
    <name evidence="1" type="ORF">TIFTF001_044341</name>
</gene>
<comment type="caution">
    <text evidence="1">The sequence shown here is derived from an EMBL/GenBank/DDBJ whole genome shotgun (WGS) entry which is preliminary data.</text>
</comment>
<dbReference type="EMBL" id="BTGU01003268">
    <property type="protein sequence ID" value="GMN29367.1"/>
    <property type="molecule type" value="Genomic_DNA"/>
</dbReference>
<evidence type="ECO:0000313" key="2">
    <source>
        <dbReference type="Proteomes" id="UP001187192"/>
    </source>
</evidence>
<sequence>MVAACEASHDF</sequence>
<evidence type="ECO:0000313" key="1">
    <source>
        <dbReference type="EMBL" id="GMN29367.1"/>
    </source>
</evidence>